<dbReference type="InterPro" id="IPR050983">
    <property type="entry name" value="GST_Omega/HSP26"/>
</dbReference>
<evidence type="ECO:0000313" key="3">
    <source>
        <dbReference type="Proteomes" id="UP000048984"/>
    </source>
</evidence>
<reference evidence="2 3" key="2">
    <citation type="submission" date="2015-10" db="EMBL/GenBank/DDBJ databases">
        <title>Draft Genome Sequence of Prosthecomicrobium hirschii ATCC 27832.</title>
        <authorList>
            <person name="Daniel J."/>
            <person name="Givan S.A."/>
            <person name="Brun Y.V."/>
            <person name="Brown P.J."/>
        </authorList>
    </citation>
    <scope>NUCLEOTIDE SEQUENCE [LARGE SCALE GENOMIC DNA]</scope>
    <source>
        <strain evidence="2 3">16</strain>
    </source>
</reference>
<dbReference type="Pfam" id="PF13417">
    <property type="entry name" value="GST_N_3"/>
    <property type="match status" value="1"/>
</dbReference>
<dbReference type="CDD" id="cd03202">
    <property type="entry name" value="GST_C_etherase_LigE"/>
    <property type="match status" value="1"/>
</dbReference>
<dbReference type="InterPro" id="IPR004045">
    <property type="entry name" value="Glutathione_S-Trfase_N"/>
</dbReference>
<gene>
    <name evidence="2" type="ORF">ABB55_24010</name>
</gene>
<comment type="caution">
    <text evidence="2">The sequence shown here is derived from an EMBL/GenBank/DDBJ whole genome shotgun (WGS) entry which is preliminary data.</text>
</comment>
<dbReference type="Proteomes" id="UP000048984">
    <property type="component" value="Unassembled WGS sequence"/>
</dbReference>
<proteinExistence type="predicted"/>
<dbReference type="InterPro" id="IPR036282">
    <property type="entry name" value="Glutathione-S-Trfase_C_sf"/>
</dbReference>
<dbReference type="RefSeq" id="WP_054361073.1">
    <property type="nucleotide sequence ID" value="NZ_LJYW01000001.1"/>
</dbReference>
<protein>
    <recommendedName>
        <fullName evidence="1">GST N-terminal domain-containing protein</fullName>
    </recommendedName>
</protein>
<dbReference type="InterPro" id="IPR054416">
    <property type="entry name" value="GST_UstS-like_C"/>
</dbReference>
<feature type="domain" description="GST N-terminal" evidence="1">
    <location>
        <begin position="5"/>
        <end position="81"/>
    </location>
</feature>
<dbReference type="SUPFAM" id="SSF52833">
    <property type="entry name" value="Thioredoxin-like"/>
    <property type="match status" value="1"/>
</dbReference>
<sequence>MLLYDLAGADDRRFSPYCWRVKMALAHKGLPFETVATGFTQIAAIGDGSHRTVPVLIDGERQIHESFVIAEYLEDLFADRPSLFGGAGGRAAARLIDGYATSLLVQIGRMVTLDIEAILRPEDRGYFRATREKRFGKPLEEVVAGREDRLAGFRESLLPLRLMLRHQPFVGGAGANYADHILFGTLQWPRVVSSFRLIAEDDPVAAWFERCLDLYDGLGRSQAAA</sequence>
<keyword evidence="3" id="KW-1185">Reference proteome</keyword>
<accession>A0A0P6W8H0</accession>
<name>A0A0P6W8H0_9HYPH</name>
<dbReference type="Pfam" id="PF22041">
    <property type="entry name" value="GST_C_7"/>
    <property type="match status" value="1"/>
</dbReference>
<evidence type="ECO:0000313" key="2">
    <source>
        <dbReference type="EMBL" id="KPL54907.1"/>
    </source>
</evidence>
<dbReference type="PANTHER" id="PTHR43968">
    <property type="match status" value="1"/>
</dbReference>
<dbReference type="InterPro" id="IPR036249">
    <property type="entry name" value="Thioredoxin-like_sf"/>
</dbReference>
<reference evidence="2 3" key="1">
    <citation type="submission" date="2015-09" db="EMBL/GenBank/DDBJ databases">
        <authorList>
            <person name="Jackson K.R."/>
            <person name="Lunt B.L."/>
            <person name="Fisher J.N.B."/>
            <person name="Gardner A.V."/>
            <person name="Bailey M.E."/>
            <person name="Deus L.M."/>
            <person name="Earl A.S."/>
            <person name="Gibby P.D."/>
            <person name="Hartmann K.A."/>
            <person name="Liu J.E."/>
            <person name="Manci A.M."/>
            <person name="Nielsen D.A."/>
            <person name="Solomon M.B."/>
            <person name="Breakwell D.P."/>
            <person name="Burnett S.H."/>
            <person name="Grose J.H."/>
        </authorList>
    </citation>
    <scope>NUCLEOTIDE SEQUENCE [LARGE SCALE GENOMIC DNA]</scope>
    <source>
        <strain evidence="2 3">16</strain>
    </source>
</reference>
<organism evidence="2 3">
    <name type="scientific">Prosthecodimorpha hirschii</name>
    <dbReference type="NCBI Taxonomy" id="665126"/>
    <lineage>
        <taxon>Bacteria</taxon>
        <taxon>Pseudomonadati</taxon>
        <taxon>Pseudomonadota</taxon>
        <taxon>Alphaproteobacteria</taxon>
        <taxon>Hyphomicrobiales</taxon>
        <taxon>Ancalomicrobiaceae</taxon>
        <taxon>Prosthecodimorpha</taxon>
    </lineage>
</organism>
<dbReference type="AlphaFoldDB" id="A0A0P6W8H0"/>
<dbReference type="PANTHER" id="PTHR43968:SF6">
    <property type="entry name" value="GLUTATHIONE S-TRANSFERASE OMEGA"/>
    <property type="match status" value="1"/>
</dbReference>
<dbReference type="STRING" id="665126.ABB55_24010"/>
<dbReference type="EMBL" id="LJYW01000001">
    <property type="protein sequence ID" value="KPL54907.1"/>
    <property type="molecule type" value="Genomic_DNA"/>
</dbReference>
<dbReference type="Gene3D" id="1.20.1050.10">
    <property type="match status" value="1"/>
</dbReference>
<dbReference type="PROSITE" id="PS50404">
    <property type="entry name" value="GST_NTER"/>
    <property type="match status" value="1"/>
</dbReference>
<dbReference type="SUPFAM" id="SSF47616">
    <property type="entry name" value="GST C-terminal domain-like"/>
    <property type="match status" value="1"/>
</dbReference>
<dbReference type="Gene3D" id="3.40.30.10">
    <property type="entry name" value="Glutaredoxin"/>
    <property type="match status" value="1"/>
</dbReference>
<evidence type="ECO:0000259" key="1">
    <source>
        <dbReference type="PROSITE" id="PS50404"/>
    </source>
</evidence>
<dbReference type="GO" id="GO:0005737">
    <property type="term" value="C:cytoplasm"/>
    <property type="evidence" value="ECO:0007669"/>
    <property type="project" value="TreeGrafter"/>
</dbReference>